<dbReference type="Gene3D" id="1.20.1560.10">
    <property type="entry name" value="ABC transporter type 1, transmembrane domain"/>
    <property type="match status" value="1"/>
</dbReference>
<dbReference type="Pfam" id="PF00664">
    <property type="entry name" value="ABC_membrane"/>
    <property type="match status" value="1"/>
</dbReference>
<dbReference type="GO" id="GO:0015421">
    <property type="term" value="F:ABC-type oligopeptide transporter activity"/>
    <property type="evidence" value="ECO:0007669"/>
    <property type="project" value="TreeGrafter"/>
</dbReference>
<protein>
    <submittedName>
        <fullName evidence="11">Probable multidrug resistance ABC transporter ATP-binding/permease protein YheH</fullName>
        <ecNumber evidence="11">3.6.3.-</ecNumber>
    </submittedName>
</protein>
<evidence type="ECO:0000313" key="11">
    <source>
        <dbReference type="EMBL" id="STO08993.1"/>
    </source>
</evidence>
<reference evidence="11 12" key="1">
    <citation type="submission" date="2018-06" db="EMBL/GenBank/DDBJ databases">
        <authorList>
            <consortium name="Pathogen Informatics"/>
            <person name="Doyle S."/>
        </authorList>
    </citation>
    <scope>NUCLEOTIDE SEQUENCE [LARGE SCALE GENOMIC DNA]</scope>
    <source>
        <strain evidence="11 12">NCTC13163</strain>
    </source>
</reference>
<gene>
    <name evidence="11" type="primary">yheH_3</name>
    <name evidence="11" type="ORF">NCTC13163_02388</name>
</gene>
<feature type="transmembrane region" description="Helical" evidence="8">
    <location>
        <begin position="233"/>
        <end position="256"/>
    </location>
</feature>
<dbReference type="InterPro" id="IPR017871">
    <property type="entry name" value="ABC_transporter-like_CS"/>
</dbReference>
<keyword evidence="2" id="KW-0813">Transport</keyword>
<dbReference type="CDD" id="cd03254">
    <property type="entry name" value="ABCC_Glucan_exporter_like"/>
    <property type="match status" value="1"/>
</dbReference>
<dbReference type="Proteomes" id="UP000254060">
    <property type="component" value="Unassembled WGS sequence"/>
</dbReference>
<dbReference type="GO" id="GO:0016887">
    <property type="term" value="F:ATP hydrolysis activity"/>
    <property type="evidence" value="ECO:0007669"/>
    <property type="project" value="InterPro"/>
</dbReference>
<keyword evidence="4" id="KW-0547">Nucleotide-binding</keyword>
<evidence type="ECO:0000256" key="8">
    <source>
        <dbReference type="SAM" id="Phobius"/>
    </source>
</evidence>
<evidence type="ECO:0000256" key="3">
    <source>
        <dbReference type="ARBA" id="ARBA00022692"/>
    </source>
</evidence>
<organism evidence="11 12">
    <name type="scientific">Exiguobacterium aurantiacum</name>
    <dbReference type="NCBI Taxonomy" id="33987"/>
    <lineage>
        <taxon>Bacteria</taxon>
        <taxon>Bacillati</taxon>
        <taxon>Bacillota</taxon>
        <taxon>Bacilli</taxon>
        <taxon>Bacillales</taxon>
        <taxon>Bacillales Family XII. Incertae Sedis</taxon>
        <taxon>Exiguobacterium</taxon>
    </lineage>
</organism>
<proteinExistence type="predicted"/>
<evidence type="ECO:0000256" key="1">
    <source>
        <dbReference type="ARBA" id="ARBA00004651"/>
    </source>
</evidence>
<dbReference type="InterPro" id="IPR027417">
    <property type="entry name" value="P-loop_NTPase"/>
</dbReference>
<feature type="transmembrane region" description="Helical" evidence="8">
    <location>
        <begin position="359"/>
        <end position="386"/>
    </location>
</feature>
<keyword evidence="7 8" id="KW-0472">Membrane</keyword>
<dbReference type="STRING" id="1397694.GCA_000702585_02874"/>
<keyword evidence="11" id="KW-0378">Hydrolase</keyword>
<keyword evidence="5 11" id="KW-0067">ATP-binding</keyword>
<evidence type="ECO:0000256" key="7">
    <source>
        <dbReference type="ARBA" id="ARBA00023136"/>
    </source>
</evidence>
<accession>A0A377FXG7</accession>
<evidence type="ECO:0000256" key="6">
    <source>
        <dbReference type="ARBA" id="ARBA00022989"/>
    </source>
</evidence>
<dbReference type="Gene3D" id="3.40.50.300">
    <property type="entry name" value="P-loop containing nucleotide triphosphate hydrolases"/>
    <property type="match status" value="1"/>
</dbReference>
<dbReference type="PROSITE" id="PS50893">
    <property type="entry name" value="ABC_TRANSPORTER_2"/>
    <property type="match status" value="1"/>
</dbReference>
<evidence type="ECO:0000313" key="12">
    <source>
        <dbReference type="Proteomes" id="UP000254060"/>
    </source>
</evidence>
<dbReference type="PROSITE" id="PS50929">
    <property type="entry name" value="ABC_TM1F"/>
    <property type="match status" value="1"/>
</dbReference>
<sequence length="681" mass="75867">MIDQYQLDPVRRKKTIRSLVGYAKQVKRSIILGLLLLFLAVGAELAGPYIAKIIIDDHIVAIERDWVQVESGGSVSFDGNSYEKESRLDGEAVVRPVSIVQTTDGYYLVPDAVMNGGVREVADGVLTITRSEETATYANIVPLSSTDVFQFYETDLRAVLILSGLYVVLLLIAAGLNWGQQMLLQRSAHTIVKTMRLDVMRHLQTIPVRYFDQTPIGKIVSRVTNDTETIRDLYLGVLARVFQSVVMMIGVLIAMFFLDVRLGLVSLIIIPVVIVWIKLFQRLSTRNNFRVRALVADMNAQLNESIQTMPIIQSYVKEDLVYDEFNEKNSDNFQTRRKLLKLDALMSHNLVNFFRNMALALLIWVVGAQTLGTGSVLTLGILYAYIDYVSRIFEPVTQIMNQLSPLQQALVSADRMFQLLDEKGEDVSGERIPRFKGEVEFKDVSFSYEAGKPVLQHIDIHASPGETIALVGHTGSGKSSIMNLLMRFYDPSEGTLNIDGLDVTKLPTQAVRDHLGIVLQDPFLFTGSIKTNVTLGDETISDDRIWQALTAVGADRFVKQLPQGLDEPVIERGASLSSGERQLISFARALVFDPAILVLDEATASVDSETEALIQEALKTLTKGRTTFVIAHRLSTIREADQILVLDHGHIIERGNHQSLIAFGGVYARMHELQSKQQSIS</sequence>
<dbReference type="GO" id="GO:0005886">
    <property type="term" value="C:plasma membrane"/>
    <property type="evidence" value="ECO:0007669"/>
    <property type="project" value="UniProtKB-SubCell"/>
</dbReference>
<dbReference type="SUPFAM" id="SSF52540">
    <property type="entry name" value="P-loop containing nucleoside triphosphate hydrolases"/>
    <property type="match status" value="1"/>
</dbReference>
<feature type="transmembrane region" description="Helical" evidence="8">
    <location>
        <begin position="158"/>
        <end position="178"/>
    </location>
</feature>
<dbReference type="RefSeq" id="WP_029335883.1">
    <property type="nucleotide sequence ID" value="NZ_UGGP01000001.1"/>
</dbReference>
<dbReference type="PROSITE" id="PS00211">
    <property type="entry name" value="ABC_TRANSPORTER_1"/>
    <property type="match status" value="1"/>
</dbReference>
<keyword evidence="6 8" id="KW-1133">Transmembrane helix</keyword>
<comment type="subcellular location">
    <subcellularLocation>
        <location evidence="1">Cell membrane</location>
        <topology evidence="1">Multi-pass membrane protein</topology>
    </subcellularLocation>
</comment>
<dbReference type="InterPro" id="IPR011527">
    <property type="entry name" value="ABC1_TM_dom"/>
</dbReference>
<dbReference type="PANTHER" id="PTHR43394:SF1">
    <property type="entry name" value="ATP-BINDING CASSETTE SUB-FAMILY B MEMBER 10, MITOCHONDRIAL"/>
    <property type="match status" value="1"/>
</dbReference>
<dbReference type="SUPFAM" id="SSF90123">
    <property type="entry name" value="ABC transporter transmembrane region"/>
    <property type="match status" value="1"/>
</dbReference>
<evidence type="ECO:0000259" key="9">
    <source>
        <dbReference type="PROSITE" id="PS50893"/>
    </source>
</evidence>
<keyword evidence="3 8" id="KW-0812">Transmembrane</keyword>
<evidence type="ECO:0000259" key="10">
    <source>
        <dbReference type="PROSITE" id="PS50929"/>
    </source>
</evidence>
<dbReference type="GO" id="GO:0005524">
    <property type="term" value="F:ATP binding"/>
    <property type="evidence" value="ECO:0007669"/>
    <property type="project" value="UniProtKB-KW"/>
</dbReference>
<dbReference type="InterPro" id="IPR003439">
    <property type="entry name" value="ABC_transporter-like_ATP-bd"/>
</dbReference>
<dbReference type="OrthoDB" id="9770415at2"/>
<dbReference type="InterPro" id="IPR036640">
    <property type="entry name" value="ABC1_TM_sf"/>
</dbReference>
<feature type="domain" description="ABC transporter" evidence="9">
    <location>
        <begin position="439"/>
        <end position="673"/>
    </location>
</feature>
<dbReference type="PANTHER" id="PTHR43394">
    <property type="entry name" value="ATP-DEPENDENT PERMEASE MDL1, MITOCHONDRIAL"/>
    <property type="match status" value="1"/>
</dbReference>
<dbReference type="EMBL" id="UGGP01000001">
    <property type="protein sequence ID" value="STO08993.1"/>
    <property type="molecule type" value="Genomic_DNA"/>
</dbReference>
<evidence type="ECO:0000256" key="4">
    <source>
        <dbReference type="ARBA" id="ARBA00022741"/>
    </source>
</evidence>
<dbReference type="EC" id="3.6.3.-" evidence="11"/>
<dbReference type="FunFam" id="3.40.50.300:FF:000287">
    <property type="entry name" value="Multidrug ABC transporter ATP-binding protein"/>
    <property type="match status" value="1"/>
</dbReference>
<feature type="transmembrane region" description="Helical" evidence="8">
    <location>
        <begin position="262"/>
        <end position="280"/>
    </location>
</feature>
<dbReference type="Pfam" id="PF00005">
    <property type="entry name" value="ABC_tran"/>
    <property type="match status" value="1"/>
</dbReference>
<dbReference type="SMART" id="SM00382">
    <property type="entry name" value="AAA"/>
    <property type="match status" value="1"/>
</dbReference>
<dbReference type="InterPro" id="IPR003593">
    <property type="entry name" value="AAA+_ATPase"/>
</dbReference>
<dbReference type="AlphaFoldDB" id="A0A377FXG7"/>
<dbReference type="CDD" id="cd18544">
    <property type="entry name" value="ABC_6TM_TmrA_like"/>
    <property type="match status" value="1"/>
</dbReference>
<feature type="domain" description="ABC transmembrane type-1" evidence="10">
    <location>
        <begin position="31"/>
        <end position="408"/>
    </location>
</feature>
<name>A0A377FXG7_9BACL</name>
<dbReference type="InterPro" id="IPR039421">
    <property type="entry name" value="Type_1_exporter"/>
</dbReference>
<evidence type="ECO:0000256" key="5">
    <source>
        <dbReference type="ARBA" id="ARBA00022840"/>
    </source>
</evidence>
<evidence type="ECO:0000256" key="2">
    <source>
        <dbReference type="ARBA" id="ARBA00022448"/>
    </source>
</evidence>